<reference evidence="6 7" key="2">
    <citation type="journal article" date="2009" name="Stand. Genomic Sci.">
        <title>Complete genome sequence of Staphylothermus marinus Stetter and Fiala 1986 type strain F1.</title>
        <authorList>
            <person name="Anderson I.J."/>
            <person name="Sun H."/>
            <person name="Lapidus A."/>
            <person name="Copeland A."/>
            <person name="Glavina Del Rio T."/>
            <person name="Tice H."/>
            <person name="Dalin E."/>
            <person name="Lucas S."/>
            <person name="Barry K."/>
            <person name="Land M."/>
            <person name="Richardson P."/>
            <person name="Huber H."/>
            <person name="Kyrpides N.C."/>
        </authorList>
    </citation>
    <scope>NUCLEOTIDE SEQUENCE [LARGE SCALE GENOMIC DNA]</scope>
    <source>
        <strain evidence="7">ATCC 43588 / DSM 3639 / JCM 9404 / F1</strain>
    </source>
</reference>
<keyword evidence="7" id="KW-1185">Reference proteome</keyword>
<keyword evidence="2 5" id="KW-0812">Transmembrane</keyword>
<dbReference type="PANTHER" id="PTHR36460">
    <property type="entry name" value="UPF0132 DOMAIN PROTEIN (AFU_ORTHOLOGUE AFUA_3G10255)"/>
    <property type="match status" value="1"/>
</dbReference>
<dbReference type="GeneID" id="4907705"/>
<dbReference type="AlphaFoldDB" id="A3DPS1"/>
<dbReference type="eggNOG" id="arCOG04344">
    <property type="taxonomic scope" value="Archaea"/>
</dbReference>
<dbReference type="Proteomes" id="UP000000254">
    <property type="component" value="Chromosome"/>
</dbReference>
<dbReference type="OrthoDB" id="329551at2157"/>
<evidence type="ECO:0000256" key="4">
    <source>
        <dbReference type="ARBA" id="ARBA00023136"/>
    </source>
</evidence>
<reference evidence="7" key="1">
    <citation type="journal article" date="2009" name="BMC Genomics">
        <title>The complete genome sequence of Staphylothermus marinus reveals differences in sulfur metabolism among heterotrophic Crenarchaeota.</title>
        <authorList>
            <person name="Anderson I.J."/>
            <person name="Dharmarajan L."/>
            <person name="Rodriguez J."/>
            <person name="Hooper S."/>
            <person name="Porat I."/>
            <person name="Ulrich L.E."/>
            <person name="Elkins J.G."/>
            <person name="Mavromatis K."/>
            <person name="Sun H."/>
            <person name="Land M."/>
            <person name="Lapidus A."/>
            <person name="Lucas S."/>
            <person name="Barry K."/>
            <person name="Huber H."/>
            <person name="Zhulin I.B."/>
            <person name="Whitman W.B."/>
            <person name="Mukhopadhyay B."/>
            <person name="Woese C."/>
            <person name="Bristow J."/>
            <person name="Kyrpides N."/>
        </authorList>
    </citation>
    <scope>NUCLEOTIDE SEQUENCE [LARGE SCALE GENOMIC DNA]</scope>
    <source>
        <strain evidence="7">ATCC 43588 / DSM 3639 / JCM 9404 / F1</strain>
    </source>
</reference>
<dbReference type="EMBL" id="CP000575">
    <property type="protein sequence ID" value="ABN70631.1"/>
    <property type="molecule type" value="Genomic_DNA"/>
</dbReference>
<evidence type="ECO:0008006" key="8">
    <source>
        <dbReference type="Google" id="ProtNLM"/>
    </source>
</evidence>
<feature type="transmembrane region" description="Helical" evidence="5">
    <location>
        <begin position="13"/>
        <end position="30"/>
    </location>
</feature>
<feature type="transmembrane region" description="Helical" evidence="5">
    <location>
        <begin position="70"/>
        <end position="91"/>
    </location>
</feature>
<dbReference type="RefSeq" id="WP_011839825.1">
    <property type="nucleotide sequence ID" value="NC_009033.1"/>
</dbReference>
<evidence type="ECO:0000313" key="7">
    <source>
        <dbReference type="Proteomes" id="UP000000254"/>
    </source>
</evidence>
<dbReference type="GO" id="GO:0016020">
    <property type="term" value="C:membrane"/>
    <property type="evidence" value="ECO:0007669"/>
    <property type="project" value="UniProtKB-SubCell"/>
</dbReference>
<sequence length="122" mass="13597">METSLGIEENVEAALSYVLGWITGIIFLVLEKKSEFVRFHAMQSTITFLGYTIILIILDVLALIPFIGLVFVFLGWLVWILAIITAIICILKALKGEKYKLPIVGDLAEKYLAKYTSSVQSA</sequence>
<keyword evidence="3 5" id="KW-1133">Transmembrane helix</keyword>
<protein>
    <recommendedName>
        <fullName evidence="8">DUF4870 domain-containing protein</fullName>
    </recommendedName>
</protein>
<feature type="transmembrane region" description="Helical" evidence="5">
    <location>
        <begin position="42"/>
        <end position="64"/>
    </location>
</feature>
<dbReference type="HOGENOM" id="CLU_095018_3_0_2"/>
<dbReference type="InterPro" id="IPR019109">
    <property type="entry name" value="MamF_MmsF"/>
</dbReference>
<evidence type="ECO:0000256" key="2">
    <source>
        <dbReference type="ARBA" id="ARBA00022692"/>
    </source>
</evidence>
<name>A3DPS1_STAMF</name>
<gene>
    <name evidence="6" type="ordered locus">Smar_1545</name>
</gene>
<keyword evidence="4 5" id="KW-0472">Membrane</keyword>
<proteinExistence type="predicted"/>
<evidence type="ECO:0000313" key="6">
    <source>
        <dbReference type="EMBL" id="ABN70631.1"/>
    </source>
</evidence>
<dbReference type="Pfam" id="PF09685">
    <property type="entry name" value="MamF_MmsF"/>
    <property type="match status" value="1"/>
</dbReference>
<dbReference type="KEGG" id="smr:Smar_1545"/>
<evidence type="ECO:0000256" key="5">
    <source>
        <dbReference type="SAM" id="Phobius"/>
    </source>
</evidence>
<evidence type="ECO:0000256" key="3">
    <source>
        <dbReference type="ARBA" id="ARBA00022989"/>
    </source>
</evidence>
<accession>A3DPS1</accession>
<organism evidence="6 7">
    <name type="scientific">Staphylothermus marinus (strain ATCC 43588 / DSM 3639 / JCM 9404 / F1)</name>
    <dbReference type="NCBI Taxonomy" id="399550"/>
    <lineage>
        <taxon>Archaea</taxon>
        <taxon>Thermoproteota</taxon>
        <taxon>Thermoprotei</taxon>
        <taxon>Desulfurococcales</taxon>
        <taxon>Desulfurococcaceae</taxon>
        <taxon>Staphylothermus</taxon>
    </lineage>
</organism>
<evidence type="ECO:0000256" key="1">
    <source>
        <dbReference type="ARBA" id="ARBA00004141"/>
    </source>
</evidence>
<dbReference type="PANTHER" id="PTHR36460:SF1">
    <property type="entry name" value="UPF0132 DOMAIN PROTEIN (AFU_ORTHOLOGUE AFUA_3G10255)"/>
    <property type="match status" value="1"/>
</dbReference>
<comment type="subcellular location">
    <subcellularLocation>
        <location evidence="1">Membrane</location>
        <topology evidence="1">Multi-pass membrane protein</topology>
    </subcellularLocation>
</comment>